<dbReference type="CDD" id="cd00586">
    <property type="entry name" value="4HBT"/>
    <property type="match status" value="1"/>
</dbReference>
<dbReference type="InterPro" id="IPR006684">
    <property type="entry name" value="YbgC/YbaW"/>
</dbReference>
<evidence type="ECO:0000256" key="1">
    <source>
        <dbReference type="ARBA" id="ARBA00005953"/>
    </source>
</evidence>
<evidence type="ECO:0000313" key="3">
    <source>
        <dbReference type="EMBL" id="KAA1258829.1"/>
    </source>
</evidence>
<dbReference type="PANTHER" id="PTHR31793">
    <property type="entry name" value="4-HYDROXYBENZOYL-COA THIOESTERASE FAMILY MEMBER"/>
    <property type="match status" value="1"/>
</dbReference>
<evidence type="ECO:0000313" key="4">
    <source>
        <dbReference type="Proteomes" id="UP000322699"/>
    </source>
</evidence>
<dbReference type="Gene3D" id="3.10.129.10">
    <property type="entry name" value="Hotdog Thioesterase"/>
    <property type="match status" value="1"/>
</dbReference>
<dbReference type="EMBL" id="VRLW01000001">
    <property type="protein sequence ID" value="KAA1258829.1"/>
    <property type="molecule type" value="Genomic_DNA"/>
</dbReference>
<comment type="caution">
    <text evidence="3">The sequence shown here is derived from an EMBL/GenBank/DDBJ whole genome shotgun (WGS) entry which is preliminary data.</text>
</comment>
<reference evidence="3 4" key="1">
    <citation type="submission" date="2019-08" db="EMBL/GenBank/DDBJ databases">
        <title>Deep-cultivation of Planctomycetes and their phenomic and genomic characterization uncovers novel biology.</title>
        <authorList>
            <person name="Wiegand S."/>
            <person name="Jogler M."/>
            <person name="Boedeker C."/>
            <person name="Pinto D."/>
            <person name="Vollmers J."/>
            <person name="Rivas-Marin E."/>
            <person name="Kohn T."/>
            <person name="Peeters S.H."/>
            <person name="Heuer A."/>
            <person name="Rast P."/>
            <person name="Oberbeckmann S."/>
            <person name="Bunk B."/>
            <person name="Jeske O."/>
            <person name="Meyerdierks A."/>
            <person name="Storesund J.E."/>
            <person name="Kallscheuer N."/>
            <person name="Luecker S."/>
            <person name="Lage O.M."/>
            <person name="Pohl T."/>
            <person name="Merkel B.J."/>
            <person name="Hornburger P."/>
            <person name="Mueller R.-W."/>
            <person name="Bruemmer F."/>
            <person name="Labrenz M."/>
            <person name="Spormann A.M."/>
            <person name="Op Den Camp H."/>
            <person name="Overmann J."/>
            <person name="Amann R."/>
            <person name="Jetten M.S.M."/>
            <person name="Mascher T."/>
            <person name="Medema M.H."/>
            <person name="Devos D.P."/>
            <person name="Kaster A.-K."/>
            <person name="Ovreas L."/>
            <person name="Rohde M."/>
            <person name="Galperin M.Y."/>
            <person name="Jogler C."/>
        </authorList>
    </citation>
    <scope>NUCLEOTIDE SEQUENCE [LARGE SCALE GENOMIC DNA]</scope>
    <source>
        <strain evidence="3 4">LF1</strain>
    </source>
</reference>
<evidence type="ECO:0000256" key="2">
    <source>
        <dbReference type="ARBA" id="ARBA00022801"/>
    </source>
</evidence>
<name>A0A5B1CGE5_9BACT</name>
<dbReference type="InterPro" id="IPR050563">
    <property type="entry name" value="4-hydroxybenzoyl-CoA_TE"/>
</dbReference>
<dbReference type="AlphaFoldDB" id="A0A5B1CGE5"/>
<organism evidence="3 4">
    <name type="scientific">Rubripirellula obstinata</name>
    <dbReference type="NCBI Taxonomy" id="406547"/>
    <lineage>
        <taxon>Bacteria</taxon>
        <taxon>Pseudomonadati</taxon>
        <taxon>Planctomycetota</taxon>
        <taxon>Planctomycetia</taxon>
        <taxon>Pirellulales</taxon>
        <taxon>Pirellulaceae</taxon>
        <taxon>Rubripirellula</taxon>
    </lineage>
</organism>
<comment type="similarity">
    <text evidence="1">Belongs to the 4-hydroxybenzoyl-CoA thioesterase family.</text>
</comment>
<dbReference type="NCBIfam" id="TIGR00051">
    <property type="entry name" value="YbgC/FadM family acyl-CoA thioesterase"/>
    <property type="match status" value="1"/>
</dbReference>
<protein>
    <submittedName>
        <fullName evidence="3">Acyl-CoA thioester hydrolase YbgC</fullName>
        <ecNumber evidence="3">3.1.2.-</ecNumber>
    </submittedName>
</protein>
<dbReference type="EC" id="3.1.2.-" evidence="3"/>
<dbReference type="RefSeq" id="WP_068261407.1">
    <property type="nucleotide sequence ID" value="NZ_LWSK01000024.1"/>
</dbReference>
<dbReference type="PIRSF" id="PIRSF003230">
    <property type="entry name" value="YbgC"/>
    <property type="match status" value="1"/>
</dbReference>
<keyword evidence="4" id="KW-1185">Reference proteome</keyword>
<dbReference type="SUPFAM" id="SSF54637">
    <property type="entry name" value="Thioesterase/thiol ester dehydrase-isomerase"/>
    <property type="match status" value="1"/>
</dbReference>
<dbReference type="Pfam" id="PF13279">
    <property type="entry name" value="4HBT_2"/>
    <property type="match status" value="1"/>
</dbReference>
<sequence length="139" mass="16160">MTPETPDSTNPASWKFKQSFRVTYYETDGQRRVHHSNYLKYFERGRIEMLREAGIRYKDLEDNGFMLVVTEMNLRYQAAAEFDDLLTLTTTVTKIGKVRIQHHYAIDRDGQTIVEADSTIACIGKTGKPTRLPDCFFRN</sequence>
<proteinExistence type="inferred from homology"/>
<dbReference type="GO" id="GO:0047617">
    <property type="term" value="F:fatty acyl-CoA hydrolase activity"/>
    <property type="evidence" value="ECO:0007669"/>
    <property type="project" value="TreeGrafter"/>
</dbReference>
<keyword evidence="2 3" id="KW-0378">Hydrolase</keyword>
<accession>A0A5B1CGE5</accession>
<dbReference type="InterPro" id="IPR029069">
    <property type="entry name" value="HotDog_dom_sf"/>
</dbReference>
<dbReference type="Proteomes" id="UP000322699">
    <property type="component" value="Unassembled WGS sequence"/>
</dbReference>
<dbReference type="OrthoDB" id="9800856at2"/>
<dbReference type="PANTHER" id="PTHR31793:SF37">
    <property type="entry name" value="ACYL-COA THIOESTER HYDROLASE YBGC"/>
    <property type="match status" value="1"/>
</dbReference>
<gene>
    <name evidence="3" type="primary">ybgC_1</name>
    <name evidence="3" type="ORF">LF1_13530</name>
</gene>